<evidence type="ECO:0000256" key="5">
    <source>
        <dbReference type="SAM" id="MobiDB-lite"/>
    </source>
</evidence>
<dbReference type="InterPro" id="IPR011701">
    <property type="entry name" value="MFS"/>
</dbReference>
<feature type="transmembrane region" description="Helical" evidence="6">
    <location>
        <begin position="446"/>
        <end position="464"/>
    </location>
</feature>
<evidence type="ECO:0000313" key="8">
    <source>
        <dbReference type="EMBL" id="KFJ04707.1"/>
    </source>
</evidence>
<keyword evidence="3 6" id="KW-1133">Transmembrane helix</keyword>
<evidence type="ECO:0000259" key="7">
    <source>
        <dbReference type="PROSITE" id="PS50850"/>
    </source>
</evidence>
<dbReference type="EMBL" id="JGZR01000003">
    <property type="protein sequence ID" value="KFJ04707.1"/>
    <property type="molecule type" value="Genomic_DNA"/>
</dbReference>
<dbReference type="InterPro" id="IPR020846">
    <property type="entry name" value="MFS_dom"/>
</dbReference>
<dbReference type="Proteomes" id="UP000029055">
    <property type="component" value="Unassembled WGS sequence"/>
</dbReference>
<feature type="transmembrane region" description="Helical" evidence="6">
    <location>
        <begin position="470"/>
        <end position="492"/>
    </location>
</feature>
<keyword evidence="4 6" id="KW-0472">Membrane</keyword>
<gene>
    <name evidence="8" type="ORF">BISU_0718</name>
</gene>
<feature type="transmembrane region" description="Helical" evidence="6">
    <location>
        <begin position="84"/>
        <end position="102"/>
    </location>
</feature>
<dbReference type="Gene3D" id="1.20.1250.20">
    <property type="entry name" value="MFS general substrate transporter like domains"/>
    <property type="match status" value="2"/>
</dbReference>
<dbReference type="GO" id="GO:0005886">
    <property type="term" value="C:plasma membrane"/>
    <property type="evidence" value="ECO:0007669"/>
    <property type="project" value="UniProtKB-SubCell"/>
</dbReference>
<comment type="subcellular location">
    <subcellularLocation>
        <location evidence="1">Cell membrane</location>
        <topology evidence="1">Multi-pass membrane protein</topology>
    </subcellularLocation>
</comment>
<dbReference type="STRING" id="77635.BISU_0718"/>
<accession>A0A087EAA6</accession>
<dbReference type="PANTHER" id="PTHR23542:SF1">
    <property type="entry name" value="MAJOR FACILITATOR SUPERFAMILY (MFS) PROFILE DOMAIN-CONTAINING PROTEIN"/>
    <property type="match status" value="1"/>
</dbReference>
<dbReference type="eggNOG" id="COG2271">
    <property type="taxonomic scope" value="Bacteria"/>
</dbReference>
<evidence type="ECO:0000256" key="3">
    <source>
        <dbReference type="ARBA" id="ARBA00022989"/>
    </source>
</evidence>
<feature type="domain" description="Major facilitator superfamily (MFS) profile" evidence="7">
    <location>
        <begin position="380"/>
        <end position="571"/>
    </location>
</feature>
<feature type="transmembrane region" description="Helical" evidence="6">
    <location>
        <begin position="166"/>
        <end position="187"/>
    </location>
</feature>
<dbReference type="PANTHER" id="PTHR23542">
    <property type="match status" value="1"/>
</dbReference>
<organism evidence="8 9">
    <name type="scientific">Bifidobacterium subtile</name>
    <dbReference type="NCBI Taxonomy" id="77635"/>
    <lineage>
        <taxon>Bacteria</taxon>
        <taxon>Bacillati</taxon>
        <taxon>Actinomycetota</taxon>
        <taxon>Actinomycetes</taxon>
        <taxon>Bifidobacteriales</taxon>
        <taxon>Bifidobacteriaceae</taxon>
        <taxon>Bifidobacterium</taxon>
    </lineage>
</organism>
<keyword evidence="9" id="KW-1185">Reference proteome</keyword>
<feature type="compositionally biased region" description="Low complexity" evidence="5">
    <location>
        <begin position="23"/>
        <end position="33"/>
    </location>
</feature>
<evidence type="ECO:0000256" key="1">
    <source>
        <dbReference type="ARBA" id="ARBA00004651"/>
    </source>
</evidence>
<feature type="transmembrane region" description="Helical" evidence="6">
    <location>
        <begin position="504"/>
        <end position="530"/>
    </location>
</feature>
<sequence length="571" mass="59755">MKAFFRMPQFGRGRSTISLSMPAASGDKSSASKSADDMSPNRKLSAGKCADSMSSRRTPATGGSSPYAELFTVPGSKAFCLSGAVARLPTSMMSLGIVLALNHLYGNWTIAGTMSAAYILALAAVTPLYARLFDRFGQRRVGRVALVLQVIAMLVFAFAALLRVPIALLFVLAVLMGLTQFSFGALVRTRWAYALRGPVNAKKLNTAYAMESAIDEVVFILGPILAAFLATSVHPVAQLFVPTLACGIGGAVFFSLKGTQPPVVEMVEVTAASRDDVDVRDAMSNGGAGNAATERNAAAEHNAAAATVINDAVAHGIAVNGTAANGTVANVNGAGASSTVANGTVATVAAAKNAAASAEFSIHQLHRHGPRPKSVLLYQGILPLLLVFVTFNMSFSAFDVSVTAMMKAMGREQLLGLQLAMFAVGSCIGGLVFGAKEMKGSNWRHMVEFLALLTIGYVLIRFAMGNLILLGFLSVLSGLCVAPVFATGNLVVKNTVPSRSLTEGLSWITTAGQVGASLGSTFGGIVLDVADYHTGMLLPCATTFVTLVLAVMGWTQSRRHTARTRTSTRER</sequence>
<feature type="transmembrane region" description="Helical" evidence="6">
    <location>
        <begin position="375"/>
        <end position="395"/>
    </location>
</feature>
<evidence type="ECO:0000313" key="9">
    <source>
        <dbReference type="Proteomes" id="UP000029055"/>
    </source>
</evidence>
<dbReference type="GO" id="GO:0022857">
    <property type="term" value="F:transmembrane transporter activity"/>
    <property type="evidence" value="ECO:0007669"/>
    <property type="project" value="InterPro"/>
</dbReference>
<dbReference type="InterPro" id="IPR036259">
    <property type="entry name" value="MFS_trans_sf"/>
</dbReference>
<feature type="transmembrane region" description="Helical" evidence="6">
    <location>
        <begin position="536"/>
        <end position="555"/>
    </location>
</feature>
<comment type="caution">
    <text evidence="8">The sequence shown here is derived from an EMBL/GenBank/DDBJ whole genome shotgun (WGS) entry which is preliminary data.</text>
</comment>
<feature type="transmembrane region" description="Helical" evidence="6">
    <location>
        <begin position="108"/>
        <end position="129"/>
    </location>
</feature>
<feature type="transmembrane region" description="Helical" evidence="6">
    <location>
        <begin position="208"/>
        <end position="230"/>
    </location>
</feature>
<feature type="transmembrane region" description="Helical" evidence="6">
    <location>
        <begin position="141"/>
        <end position="160"/>
    </location>
</feature>
<evidence type="ECO:0000256" key="4">
    <source>
        <dbReference type="ARBA" id="ARBA00023136"/>
    </source>
</evidence>
<feature type="compositionally biased region" description="Polar residues" evidence="5">
    <location>
        <begin position="52"/>
        <end position="64"/>
    </location>
</feature>
<feature type="transmembrane region" description="Helical" evidence="6">
    <location>
        <begin position="415"/>
        <end position="434"/>
    </location>
</feature>
<dbReference type="AlphaFoldDB" id="A0A087EAA6"/>
<dbReference type="PROSITE" id="PS50850">
    <property type="entry name" value="MFS"/>
    <property type="match status" value="1"/>
</dbReference>
<feature type="transmembrane region" description="Helical" evidence="6">
    <location>
        <begin position="236"/>
        <end position="256"/>
    </location>
</feature>
<dbReference type="Pfam" id="PF07690">
    <property type="entry name" value="MFS_1"/>
    <property type="match status" value="1"/>
</dbReference>
<proteinExistence type="predicted"/>
<keyword evidence="2 6" id="KW-0812">Transmembrane</keyword>
<reference evidence="8 9" key="1">
    <citation type="submission" date="2014-03" db="EMBL/GenBank/DDBJ databases">
        <title>Genomics of Bifidobacteria.</title>
        <authorList>
            <person name="Ventura M."/>
            <person name="Milani C."/>
            <person name="Lugli G.A."/>
        </authorList>
    </citation>
    <scope>NUCLEOTIDE SEQUENCE [LARGE SCALE GENOMIC DNA]</scope>
    <source>
        <strain evidence="8 9">LMG 11597</strain>
    </source>
</reference>
<dbReference type="SUPFAM" id="SSF103473">
    <property type="entry name" value="MFS general substrate transporter"/>
    <property type="match status" value="1"/>
</dbReference>
<evidence type="ECO:0000256" key="6">
    <source>
        <dbReference type="SAM" id="Phobius"/>
    </source>
</evidence>
<feature type="region of interest" description="Disordered" evidence="5">
    <location>
        <begin position="16"/>
        <end position="64"/>
    </location>
</feature>
<protein>
    <submittedName>
        <fullName evidence="8">MFS transporter</fullName>
    </submittedName>
</protein>
<evidence type="ECO:0000256" key="2">
    <source>
        <dbReference type="ARBA" id="ARBA00022692"/>
    </source>
</evidence>
<name>A0A087EAA6_9BIFI</name>